<evidence type="ECO:0000313" key="2">
    <source>
        <dbReference type="Proteomes" id="UP000198853"/>
    </source>
</evidence>
<proteinExistence type="predicted"/>
<gene>
    <name evidence="1" type="ORF">SAMN04488123_1106</name>
</gene>
<protein>
    <submittedName>
        <fullName evidence="1">Uncharacterized protein</fullName>
    </submittedName>
</protein>
<dbReference type="AlphaFoldDB" id="A0A1G8PYS9"/>
<reference evidence="1 2" key="1">
    <citation type="submission" date="2016-10" db="EMBL/GenBank/DDBJ databases">
        <authorList>
            <person name="de Groot N.N."/>
        </authorList>
    </citation>
    <scope>NUCLEOTIDE SEQUENCE [LARGE SCALE GENOMIC DNA]</scope>
    <source>
        <strain evidence="1 2">DSM 21771</strain>
    </source>
</reference>
<dbReference type="RefSeq" id="WP_090398942.1">
    <property type="nucleotide sequence ID" value="NZ_FNEN01000010.1"/>
</dbReference>
<keyword evidence="2" id="KW-1185">Reference proteome</keyword>
<organism evidence="1 2">
    <name type="scientific">Natribacillus halophilus</name>
    <dbReference type="NCBI Taxonomy" id="549003"/>
    <lineage>
        <taxon>Bacteria</taxon>
        <taxon>Bacillati</taxon>
        <taxon>Bacillota</taxon>
        <taxon>Bacilli</taxon>
        <taxon>Bacillales</taxon>
        <taxon>Bacillaceae</taxon>
        <taxon>Natribacillus</taxon>
    </lineage>
</organism>
<dbReference type="Proteomes" id="UP000198853">
    <property type="component" value="Unassembled WGS sequence"/>
</dbReference>
<dbReference type="OrthoDB" id="2898422at2"/>
<evidence type="ECO:0000313" key="1">
    <source>
        <dbReference type="EMBL" id="SDI97426.1"/>
    </source>
</evidence>
<sequence>MEGCREEHEQRVLEWIGDHFYLDQIEVRDYPLFPCGKWMTDRNGETMIVFWDMLDDRISYVVEN</sequence>
<dbReference type="EMBL" id="FNEN01000010">
    <property type="protein sequence ID" value="SDI97426.1"/>
    <property type="molecule type" value="Genomic_DNA"/>
</dbReference>
<name>A0A1G8PYS9_9BACI</name>
<accession>A0A1G8PYS9</accession>